<dbReference type="GO" id="GO:0016878">
    <property type="term" value="F:acid-thiol ligase activity"/>
    <property type="evidence" value="ECO:0007669"/>
    <property type="project" value="UniProtKB-ARBA"/>
</dbReference>
<dbReference type="RefSeq" id="WP_181608065.1">
    <property type="nucleotide sequence ID" value="NZ_BAABAM010000001.1"/>
</dbReference>
<dbReference type="Pfam" id="PF00501">
    <property type="entry name" value="AMP-binding"/>
    <property type="match status" value="1"/>
</dbReference>
<dbReference type="SUPFAM" id="SSF56801">
    <property type="entry name" value="Acetyl-CoA synthetase-like"/>
    <property type="match status" value="1"/>
</dbReference>
<evidence type="ECO:0000313" key="4">
    <source>
        <dbReference type="EMBL" id="MBA2889254.1"/>
    </source>
</evidence>
<protein>
    <submittedName>
        <fullName evidence="4">Acyl-CoA synthetase (AMP-forming)/AMP-acid ligase II</fullName>
    </submittedName>
</protein>
<dbReference type="InterPro" id="IPR025110">
    <property type="entry name" value="AMP-bd_C"/>
</dbReference>
<dbReference type="InterPro" id="IPR020845">
    <property type="entry name" value="AMP-binding_CS"/>
</dbReference>
<dbReference type="Proteomes" id="UP000530928">
    <property type="component" value="Unassembled WGS sequence"/>
</dbReference>
<dbReference type="EMBL" id="JACDUR010000001">
    <property type="protein sequence ID" value="MBA2889254.1"/>
    <property type="molecule type" value="Genomic_DNA"/>
</dbReference>
<dbReference type="InterPro" id="IPR050237">
    <property type="entry name" value="ATP-dep_AMP-bd_enzyme"/>
</dbReference>
<feature type="compositionally biased region" description="Polar residues" evidence="1">
    <location>
        <begin position="467"/>
        <end position="477"/>
    </location>
</feature>
<keyword evidence="5" id="KW-1185">Reference proteome</keyword>
<gene>
    <name evidence="4" type="ORF">HNR30_000589</name>
</gene>
<proteinExistence type="predicted"/>
<evidence type="ECO:0000256" key="1">
    <source>
        <dbReference type="SAM" id="MobiDB-lite"/>
    </source>
</evidence>
<dbReference type="AlphaFoldDB" id="A0A7W0HMY8"/>
<keyword evidence="4" id="KW-0436">Ligase</keyword>
<dbReference type="PANTHER" id="PTHR43767:SF1">
    <property type="entry name" value="NONRIBOSOMAL PEPTIDE SYNTHASE PES1 (EUROFUNG)-RELATED"/>
    <property type="match status" value="1"/>
</dbReference>
<comment type="caution">
    <text evidence="4">The sequence shown here is derived from an EMBL/GenBank/DDBJ whole genome shotgun (WGS) entry which is preliminary data.</text>
</comment>
<feature type="domain" description="AMP-dependent synthetase/ligase" evidence="2">
    <location>
        <begin position="15"/>
        <end position="340"/>
    </location>
</feature>
<dbReference type="Gene3D" id="3.30.300.30">
    <property type="match status" value="1"/>
</dbReference>
<organism evidence="4 5">
    <name type="scientific">Nonomuraea soli</name>
    <dbReference type="NCBI Taxonomy" id="1032476"/>
    <lineage>
        <taxon>Bacteria</taxon>
        <taxon>Bacillati</taxon>
        <taxon>Actinomycetota</taxon>
        <taxon>Actinomycetes</taxon>
        <taxon>Streptosporangiales</taxon>
        <taxon>Streptosporangiaceae</taxon>
        <taxon>Nonomuraea</taxon>
    </lineage>
</organism>
<dbReference type="Pfam" id="PF13193">
    <property type="entry name" value="AMP-binding_C"/>
    <property type="match status" value="1"/>
</dbReference>
<evidence type="ECO:0000259" key="2">
    <source>
        <dbReference type="Pfam" id="PF00501"/>
    </source>
</evidence>
<sequence length="477" mass="50548">MADLFPHPLLETLGKASDRPVVEHGSRVVSRGELLGLIRRLAAAMRAAGLGPGTGVAVRTEVTPEALAAHLALHTIGCRVVGVRPGYPPAQLAHVLSMGVEAVLVDRMNASTPHARTLVIEELLTLPGDGGPLEQTARPGDVALLAFTSGSTGRPKGCAFTYRALGEHWAWQPRVWSPVAARFAEAFERYLLFGTLASMVVLEFVAPCLLGGGVAVIPEDDGRPLFPHAIERHRITGAIITVPRLHGMLQEPGVDVSSLKALMVSGSPISPARLAQAAERLGPVLFQGYGQTEAGSISMLTPEDLPGAADSVGRPHPNVEVAIRDGEVHVRSPYMMTGYWGAAPHDGWINTRDLGRMDGGFLRLDGRTRDVIMVNAMVVYAGPIERVLASHPGVAEAYVAGAPDDDTGEAVHAFVMPAADRAPDQEELAALVRRELGADHVPKTVTVVTGVPVAPSGKPDKRALLGSEQSLRNPRQQ</sequence>
<accession>A0A7W0HMY8</accession>
<evidence type="ECO:0000259" key="3">
    <source>
        <dbReference type="Pfam" id="PF13193"/>
    </source>
</evidence>
<dbReference type="CDD" id="cd04433">
    <property type="entry name" value="AFD_class_I"/>
    <property type="match status" value="1"/>
</dbReference>
<dbReference type="PANTHER" id="PTHR43767">
    <property type="entry name" value="LONG-CHAIN-FATTY-ACID--COA LIGASE"/>
    <property type="match status" value="1"/>
</dbReference>
<dbReference type="Gene3D" id="3.40.50.12780">
    <property type="entry name" value="N-terminal domain of ligase-like"/>
    <property type="match status" value="1"/>
</dbReference>
<reference evidence="4 5" key="1">
    <citation type="submission" date="2020-07" db="EMBL/GenBank/DDBJ databases">
        <title>Genomic Encyclopedia of Type Strains, Phase IV (KMG-IV): sequencing the most valuable type-strain genomes for metagenomic binning, comparative biology and taxonomic classification.</title>
        <authorList>
            <person name="Goeker M."/>
        </authorList>
    </citation>
    <scope>NUCLEOTIDE SEQUENCE [LARGE SCALE GENOMIC DNA]</scope>
    <source>
        <strain evidence="4 5">DSM 45533</strain>
    </source>
</reference>
<feature type="domain" description="AMP-binding enzyme C-terminal" evidence="3">
    <location>
        <begin position="384"/>
        <end position="458"/>
    </location>
</feature>
<name>A0A7W0HMY8_9ACTN</name>
<dbReference type="PROSITE" id="PS00455">
    <property type="entry name" value="AMP_BINDING"/>
    <property type="match status" value="1"/>
</dbReference>
<evidence type="ECO:0000313" key="5">
    <source>
        <dbReference type="Proteomes" id="UP000530928"/>
    </source>
</evidence>
<dbReference type="InterPro" id="IPR000873">
    <property type="entry name" value="AMP-dep_synth/lig_dom"/>
</dbReference>
<feature type="region of interest" description="Disordered" evidence="1">
    <location>
        <begin position="450"/>
        <end position="477"/>
    </location>
</feature>
<dbReference type="InterPro" id="IPR045851">
    <property type="entry name" value="AMP-bd_C_sf"/>
</dbReference>
<dbReference type="InterPro" id="IPR042099">
    <property type="entry name" value="ANL_N_sf"/>
</dbReference>